<dbReference type="InterPro" id="IPR016039">
    <property type="entry name" value="Thiolase-like"/>
</dbReference>
<dbReference type="SUPFAM" id="SSF53901">
    <property type="entry name" value="Thiolase-like"/>
    <property type="match status" value="2"/>
</dbReference>
<dbReference type="AlphaFoldDB" id="A0A7C3MAX4"/>
<protein>
    <submittedName>
        <fullName evidence="4">Thiolase domain-containing protein</fullName>
    </submittedName>
</protein>
<gene>
    <name evidence="4" type="ORF">ENW66_06250</name>
</gene>
<dbReference type="PANTHER" id="PTHR42870">
    <property type="entry name" value="ACETYL-COA C-ACETYLTRANSFERASE"/>
    <property type="match status" value="1"/>
</dbReference>
<comment type="caution">
    <text evidence="4">The sequence shown here is derived from an EMBL/GenBank/DDBJ whole genome shotgun (WGS) entry which is preliminary data.</text>
</comment>
<keyword evidence="1" id="KW-0414">Isoprene biosynthesis</keyword>
<evidence type="ECO:0000313" key="4">
    <source>
        <dbReference type="EMBL" id="HFW32537.1"/>
    </source>
</evidence>
<feature type="domain" description="Thiolase C-terminal" evidence="3">
    <location>
        <begin position="239"/>
        <end position="386"/>
    </location>
</feature>
<dbReference type="EMBL" id="DTLB01000038">
    <property type="protein sequence ID" value="HFW32537.1"/>
    <property type="molecule type" value="Genomic_DNA"/>
</dbReference>
<name>A0A7C3MAX4_ARCFL</name>
<sequence>MRVGVIGAGCSKFGRRDDVNIQELAYEAVKEALDDAGISREEVDISIVGSVNTRGYELMPAVPVNEYCGFAGRGPVRVEAACATGAAAVYTAFTSVASGIAGTAIAIGVEKMTEVDTATSLAVGGRAGNYLWEFHQYGTTFPAYYAMHATAHMAKFGTTEKQLAYIAVKAHRNAAKNPKAHFRKEISIEDVLNSRYVAYPLKLYDCSPVSDGSSAVILASEEKIKELGIDDAVWIESVGYASDTSNMTRRKSFVGLEATVLAAKMAYRNAGIYDPVKEFDVATVHDCFTIAEIMAYEDLGFCRKGDGGKFAESGETDLGGKIPVNTFGGLKAKGHPLAATGVAMVYEIVKQLRGEAGELQVDLKNYRGLLHNVGGTGHFAYVMIFRR</sequence>
<dbReference type="GO" id="GO:0008299">
    <property type="term" value="P:isoprenoid biosynthetic process"/>
    <property type="evidence" value="ECO:0007669"/>
    <property type="project" value="UniProtKB-KW"/>
</dbReference>
<dbReference type="NCBIfam" id="NF004720">
    <property type="entry name" value="PRK06064.1"/>
    <property type="match status" value="1"/>
</dbReference>
<organism evidence="4">
    <name type="scientific">Archaeoglobus fulgidus</name>
    <dbReference type="NCBI Taxonomy" id="2234"/>
    <lineage>
        <taxon>Archaea</taxon>
        <taxon>Methanobacteriati</taxon>
        <taxon>Methanobacteriota</taxon>
        <taxon>Archaeoglobi</taxon>
        <taxon>Archaeoglobales</taxon>
        <taxon>Archaeoglobaceae</taxon>
        <taxon>Archaeoglobus</taxon>
    </lineage>
</organism>
<reference evidence="4" key="1">
    <citation type="journal article" date="2020" name="mSystems">
        <title>Genome- and Community-Level Interaction Insights into Carbon Utilization and Element Cycling Functions of Hydrothermarchaeota in Hydrothermal Sediment.</title>
        <authorList>
            <person name="Zhou Z."/>
            <person name="Liu Y."/>
            <person name="Xu W."/>
            <person name="Pan J."/>
            <person name="Luo Z.H."/>
            <person name="Li M."/>
        </authorList>
    </citation>
    <scope>NUCLEOTIDE SEQUENCE [LARGE SCALE GENOMIC DNA]</scope>
    <source>
        <strain evidence="4">SpSt-87</strain>
    </source>
</reference>
<dbReference type="Pfam" id="PF00108">
    <property type="entry name" value="Thiolase_N"/>
    <property type="match status" value="1"/>
</dbReference>
<evidence type="ECO:0000256" key="1">
    <source>
        <dbReference type="ARBA" id="ARBA00023229"/>
    </source>
</evidence>
<dbReference type="Pfam" id="PF22691">
    <property type="entry name" value="Thiolase_C_1"/>
    <property type="match status" value="1"/>
</dbReference>
<dbReference type="PIRSF" id="PIRSF000429">
    <property type="entry name" value="Ac-CoA_Ac_transf"/>
    <property type="match status" value="1"/>
</dbReference>
<dbReference type="InterPro" id="IPR055140">
    <property type="entry name" value="Thiolase_C_2"/>
</dbReference>
<dbReference type="InterPro" id="IPR020616">
    <property type="entry name" value="Thiolase_N"/>
</dbReference>
<accession>A0A7C3MAX4</accession>
<proteinExistence type="predicted"/>
<evidence type="ECO:0000259" key="3">
    <source>
        <dbReference type="Pfam" id="PF22691"/>
    </source>
</evidence>
<dbReference type="InterPro" id="IPR002155">
    <property type="entry name" value="Thiolase"/>
</dbReference>
<dbReference type="NCBIfam" id="NF009228">
    <property type="entry name" value="PRK12578.1"/>
    <property type="match status" value="1"/>
</dbReference>
<evidence type="ECO:0000259" key="2">
    <source>
        <dbReference type="Pfam" id="PF00108"/>
    </source>
</evidence>
<feature type="domain" description="Thiolase N-terminal" evidence="2">
    <location>
        <begin position="4"/>
        <end position="222"/>
    </location>
</feature>
<dbReference type="GO" id="GO:0016747">
    <property type="term" value="F:acyltransferase activity, transferring groups other than amino-acyl groups"/>
    <property type="evidence" value="ECO:0007669"/>
    <property type="project" value="InterPro"/>
</dbReference>
<dbReference type="CDD" id="cd00829">
    <property type="entry name" value="SCP-x_thiolase"/>
    <property type="match status" value="1"/>
</dbReference>
<dbReference type="Gene3D" id="3.40.47.10">
    <property type="match status" value="1"/>
</dbReference>
<dbReference type="PANTHER" id="PTHR42870:SF6">
    <property type="entry name" value="ACETYL-COA C-ACYLTRANSFERASE"/>
    <property type="match status" value="1"/>
</dbReference>